<evidence type="ECO:0000313" key="2">
    <source>
        <dbReference type="EMBL" id="TWI54230.1"/>
    </source>
</evidence>
<dbReference type="Pfam" id="PF02190">
    <property type="entry name" value="LON_substr_bdg"/>
    <property type="match status" value="1"/>
</dbReference>
<dbReference type="Proteomes" id="UP000316905">
    <property type="component" value="Unassembled WGS sequence"/>
</dbReference>
<proteinExistence type="predicted"/>
<dbReference type="SUPFAM" id="SSF88697">
    <property type="entry name" value="PUA domain-like"/>
    <property type="match status" value="1"/>
</dbReference>
<evidence type="ECO:0000259" key="1">
    <source>
        <dbReference type="PROSITE" id="PS51787"/>
    </source>
</evidence>
<organism evidence="2 3">
    <name type="scientific">Pseudomonas duriflava</name>
    <dbReference type="NCBI Taxonomy" id="459528"/>
    <lineage>
        <taxon>Bacteria</taxon>
        <taxon>Pseudomonadati</taxon>
        <taxon>Pseudomonadota</taxon>
        <taxon>Gammaproteobacteria</taxon>
        <taxon>Pseudomonadales</taxon>
        <taxon>Pseudomonadaceae</taxon>
        <taxon>Pseudomonas</taxon>
    </lineage>
</organism>
<accession>A0A562QDI5</accession>
<dbReference type="RefSeq" id="WP_145141378.1">
    <property type="nucleotide sequence ID" value="NZ_VLKY01000006.1"/>
</dbReference>
<dbReference type="Gene3D" id="2.30.130.40">
    <property type="entry name" value="LON domain-like"/>
    <property type="match status" value="1"/>
</dbReference>
<dbReference type="PANTHER" id="PTHR46732:SF8">
    <property type="entry name" value="ATP-DEPENDENT PROTEASE LA (LON) DOMAIN PROTEIN"/>
    <property type="match status" value="1"/>
</dbReference>
<dbReference type="InterPro" id="IPR015947">
    <property type="entry name" value="PUA-like_sf"/>
</dbReference>
<dbReference type="AlphaFoldDB" id="A0A562QDI5"/>
<reference evidence="2 3" key="1">
    <citation type="journal article" date="2015" name="Stand. Genomic Sci.">
        <title>Genomic Encyclopedia of Bacterial and Archaeal Type Strains, Phase III: the genomes of soil and plant-associated and newly described type strains.</title>
        <authorList>
            <person name="Whitman W.B."/>
            <person name="Woyke T."/>
            <person name="Klenk H.P."/>
            <person name="Zhou Y."/>
            <person name="Lilburn T.G."/>
            <person name="Beck B.J."/>
            <person name="De Vos P."/>
            <person name="Vandamme P."/>
            <person name="Eisen J.A."/>
            <person name="Garrity G."/>
            <person name="Hugenholtz P."/>
            <person name="Kyrpides N.C."/>
        </authorList>
    </citation>
    <scope>NUCLEOTIDE SEQUENCE [LARGE SCALE GENOMIC DNA]</scope>
    <source>
        <strain evidence="2 3">CGMCC 1.6858</strain>
    </source>
</reference>
<evidence type="ECO:0000313" key="3">
    <source>
        <dbReference type="Proteomes" id="UP000316905"/>
    </source>
</evidence>
<dbReference type="InterPro" id="IPR046336">
    <property type="entry name" value="Lon_prtase_N_sf"/>
</dbReference>
<sequence>MNLPLFPLSTTLYPGCPLDLQLFEPRYLDMISRCLKQGSGFGIVTIFEGREVGAAPSQLGEIGCEAIIKDWQQRSNGLLGIRVEGGRRFRILDTDVQRDQLVIGEIEWLEEPGERPLTARHDDLVALLSALVDHPMVTALNMKGDASGQQALGYQLAYLLPFEPAEKIELLSLSDPGERLDQLHALLSTLQE</sequence>
<dbReference type="SMART" id="SM00464">
    <property type="entry name" value="LON"/>
    <property type="match status" value="1"/>
</dbReference>
<dbReference type="InterPro" id="IPR003111">
    <property type="entry name" value="Lon_prtase_N"/>
</dbReference>
<protein>
    <recommendedName>
        <fullName evidence="1">Lon N-terminal domain-containing protein</fullName>
    </recommendedName>
</protein>
<dbReference type="OrthoDB" id="8558970at2"/>
<dbReference type="EMBL" id="VLKY01000006">
    <property type="protein sequence ID" value="TWI54230.1"/>
    <property type="molecule type" value="Genomic_DNA"/>
</dbReference>
<feature type="domain" description="Lon N-terminal" evidence="1">
    <location>
        <begin position="1"/>
        <end position="191"/>
    </location>
</feature>
<keyword evidence="3" id="KW-1185">Reference proteome</keyword>
<gene>
    <name evidence="2" type="ORF">IQ22_02093</name>
</gene>
<dbReference type="PANTHER" id="PTHR46732">
    <property type="entry name" value="ATP-DEPENDENT PROTEASE LA (LON) DOMAIN PROTEIN"/>
    <property type="match status" value="1"/>
</dbReference>
<comment type="caution">
    <text evidence="2">The sequence shown here is derived from an EMBL/GenBank/DDBJ whole genome shotgun (WGS) entry which is preliminary data.</text>
</comment>
<dbReference type="PROSITE" id="PS51787">
    <property type="entry name" value="LON_N"/>
    <property type="match status" value="1"/>
</dbReference>
<name>A0A562QDI5_9PSED</name>